<comment type="subcellular location">
    <subcellularLocation>
        <location evidence="1">Membrane</location>
        <topology evidence="1">Multi-pass membrane protein</topology>
    </subcellularLocation>
</comment>
<proteinExistence type="predicted"/>
<evidence type="ECO:0000256" key="5">
    <source>
        <dbReference type="SAM" id="MobiDB-lite"/>
    </source>
</evidence>
<evidence type="ECO:0000313" key="8">
    <source>
        <dbReference type="EMBL" id="CDM66276.1"/>
    </source>
</evidence>
<evidence type="ECO:0000259" key="7">
    <source>
        <dbReference type="Pfam" id="PF04932"/>
    </source>
</evidence>
<feature type="transmembrane region" description="Helical" evidence="6">
    <location>
        <begin position="153"/>
        <end position="171"/>
    </location>
</feature>
<feature type="transmembrane region" description="Helical" evidence="6">
    <location>
        <begin position="409"/>
        <end position="427"/>
    </location>
</feature>
<dbReference type="EMBL" id="CBXV010000008">
    <property type="protein sequence ID" value="CDM66276.1"/>
    <property type="molecule type" value="Genomic_DNA"/>
</dbReference>
<feature type="region of interest" description="Disordered" evidence="5">
    <location>
        <begin position="455"/>
        <end position="496"/>
    </location>
</feature>
<name>A0A0B6WYU9_9BACT</name>
<feature type="transmembrane region" description="Helical" evidence="6">
    <location>
        <begin position="78"/>
        <end position="98"/>
    </location>
</feature>
<dbReference type="PANTHER" id="PTHR37422:SF23">
    <property type="entry name" value="TEICHURONIC ACID BIOSYNTHESIS PROTEIN TUAE"/>
    <property type="match status" value="1"/>
</dbReference>
<feature type="domain" description="O-antigen ligase-related" evidence="7">
    <location>
        <begin position="229"/>
        <end position="384"/>
    </location>
</feature>
<feature type="transmembrane region" description="Helical" evidence="6">
    <location>
        <begin position="224"/>
        <end position="240"/>
    </location>
</feature>
<keyword evidence="3 6" id="KW-1133">Transmembrane helix</keyword>
<feature type="compositionally biased region" description="Basic residues" evidence="5">
    <location>
        <begin position="458"/>
        <end position="468"/>
    </location>
</feature>
<dbReference type="InterPro" id="IPR007016">
    <property type="entry name" value="O-antigen_ligase-rel_domated"/>
</dbReference>
<evidence type="ECO:0000256" key="4">
    <source>
        <dbReference type="ARBA" id="ARBA00023136"/>
    </source>
</evidence>
<feature type="transmembrane region" description="Helical" evidence="6">
    <location>
        <begin position="284"/>
        <end position="303"/>
    </location>
</feature>
<accession>A0A0B6WYU9</accession>
<evidence type="ECO:0000256" key="1">
    <source>
        <dbReference type="ARBA" id="ARBA00004141"/>
    </source>
</evidence>
<dbReference type="OrthoDB" id="5469233at2"/>
<feature type="transmembrane region" description="Helical" evidence="6">
    <location>
        <begin position="433"/>
        <end position="453"/>
    </location>
</feature>
<feature type="transmembrane region" description="Helical" evidence="6">
    <location>
        <begin position="197"/>
        <end position="217"/>
    </location>
</feature>
<dbReference type="Proteomes" id="UP000031518">
    <property type="component" value="Unassembled WGS sequence"/>
</dbReference>
<gene>
    <name evidence="8" type="ORF">PYK22_02296</name>
</gene>
<feature type="compositionally biased region" description="Basic and acidic residues" evidence="5">
    <location>
        <begin position="475"/>
        <end position="485"/>
    </location>
</feature>
<dbReference type="Pfam" id="PF04932">
    <property type="entry name" value="Wzy_C"/>
    <property type="match status" value="1"/>
</dbReference>
<feature type="transmembrane region" description="Helical" evidence="6">
    <location>
        <begin position="246"/>
        <end position="264"/>
    </location>
</feature>
<feature type="transmembrane region" description="Helical" evidence="6">
    <location>
        <begin position="23"/>
        <end position="42"/>
    </location>
</feature>
<dbReference type="GO" id="GO:0016874">
    <property type="term" value="F:ligase activity"/>
    <property type="evidence" value="ECO:0007669"/>
    <property type="project" value="UniProtKB-KW"/>
</dbReference>
<dbReference type="STRING" id="454194.PYK22_02296"/>
<keyword evidence="9" id="KW-1185">Reference proteome</keyword>
<feature type="transmembrane region" description="Helical" evidence="6">
    <location>
        <begin position="377"/>
        <end position="397"/>
    </location>
</feature>
<evidence type="ECO:0000313" key="9">
    <source>
        <dbReference type="Proteomes" id="UP000031518"/>
    </source>
</evidence>
<feature type="transmembrane region" description="Helical" evidence="6">
    <location>
        <begin position="118"/>
        <end position="141"/>
    </location>
</feature>
<reference evidence="8 9" key="2">
    <citation type="submission" date="2015-01" db="EMBL/GenBank/DDBJ databases">
        <title>Complete genome sequence of Pyrinomonas methylaliphatogenes type strain K22T.</title>
        <authorList>
            <person name="Lee K.C.Y."/>
            <person name="Power J.F."/>
            <person name="Dunfield P.F."/>
            <person name="Morgan X.C."/>
            <person name="Huttenhower C."/>
            <person name="Stott M.B."/>
        </authorList>
    </citation>
    <scope>NUCLEOTIDE SEQUENCE [LARGE SCALE GENOMIC DNA]</scope>
    <source>
        <strain evidence="8 9">K22</strain>
    </source>
</reference>
<evidence type="ECO:0000256" key="6">
    <source>
        <dbReference type="SAM" id="Phobius"/>
    </source>
</evidence>
<evidence type="ECO:0000256" key="3">
    <source>
        <dbReference type="ARBA" id="ARBA00022989"/>
    </source>
</evidence>
<reference evidence="8 9" key="1">
    <citation type="submission" date="2013-12" db="EMBL/GenBank/DDBJ databases">
        <authorList>
            <person name="Stott M."/>
        </authorList>
    </citation>
    <scope>NUCLEOTIDE SEQUENCE [LARGE SCALE GENOMIC DNA]</scope>
    <source>
        <strain evidence="8 9">K22</strain>
    </source>
</reference>
<dbReference type="InterPro" id="IPR051533">
    <property type="entry name" value="WaaL-like"/>
</dbReference>
<sequence>MAAEAPVKLELVAELPHTIASRFVILIICLAMVLSTLAYGTVHTWSLAFFQAGAAAIVFFWAVDAWRTGWLRVSRNALQLPLIGLALIGLVQLLPIGAAIGTDALSVEPVKTLSLDPFWTRIAIIQIVSLTIYFAATLAFVDSPRRLRLMVRTITIFGFLLALFSMMQAFTSQGKIFWVAELKDAIPFGPFINRHHFAGYMELALALPLALALAGGAVEADRRLLYGFAAGLMGIALIMTNSRGGLVSLVAEIVFLISLTEFRARKEGDATEERSGLRPVAIRLGLAFALLLAIVFGSLLYGGEESLSRFFGTVNSQDPTTGRAHFWSVTLEIIRDHPLLGAGLGAYSLAYTRYDTRGGQFRVEQAHNDYLQILSDAGIVGAALGLVFIIALFRLGFIRRQSRDPFRRAVATGAMTGCFAVLVHSFFDFTLHTTANALLFLLLAALATVNGRVEEAPKKKKRRRRRRSSSAEALEQAKAESDARSIESSGEVAASV</sequence>
<organism evidence="8 9">
    <name type="scientific">Pyrinomonas methylaliphatogenes</name>
    <dbReference type="NCBI Taxonomy" id="454194"/>
    <lineage>
        <taxon>Bacteria</taxon>
        <taxon>Pseudomonadati</taxon>
        <taxon>Acidobacteriota</taxon>
        <taxon>Blastocatellia</taxon>
        <taxon>Blastocatellales</taxon>
        <taxon>Pyrinomonadaceae</taxon>
        <taxon>Pyrinomonas</taxon>
    </lineage>
</organism>
<dbReference type="GO" id="GO:0016020">
    <property type="term" value="C:membrane"/>
    <property type="evidence" value="ECO:0007669"/>
    <property type="project" value="UniProtKB-SubCell"/>
</dbReference>
<protein>
    <submittedName>
        <fullName evidence="8">Lipid A core-O-antigen ligase-like enyme</fullName>
    </submittedName>
</protein>
<dbReference type="PANTHER" id="PTHR37422">
    <property type="entry name" value="TEICHURONIC ACID BIOSYNTHESIS PROTEIN TUAE"/>
    <property type="match status" value="1"/>
</dbReference>
<keyword evidence="4 6" id="KW-0472">Membrane</keyword>
<keyword evidence="2 6" id="KW-0812">Transmembrane</keyword>
<keyword evidence="8" id="KW-0436">Ligase</keyword>
<dbReference type="AlphaFoldDB" id="A0A0B6WYU9"/>
<evidence type="ECO:0000256" key="2">
    <source>
        <dbReference type="ARBA" id="ARBA00022692"/>
    </source>
</evidence>
<feature type="transmembrane region" description="Helical" evidence="6">
    <location>
        <begin position="48"/>
        <end position="66"/>
    </location>
</feature>